<feature type="transmembrane region" description="Helical" evidence="1">
    <location>
        <begin position="249"/>
        <end position="268"/>
    </location>
</feature>
<accession>A0A2M7TF70</accession>
<gene>
    <name evidence="2" type="ORF">COY31_02680</name>
</gene>
<comment type="caution">
    <text evidence="2">The sequence shown here is derived from an EMBL/GenBank/DDBJ whole genome shotgun (WGS) entry which is preliminary data.</text>
</comment>
<dbReference type="AlphaFoldDB" id="A0A2M7TF70"/>
<dbReference type="InterPro" id="IPR051533">
    <property type="entry name" value="WaaL-like"/>
</dbReference>
<protein>
    <recommendedName>
        <fullName evidence="4">O-antigen ligase domain-containing protein</fullName>
    </recommendedName>
</protein>
<evidence type="ECO:0000256" key="1">
    <source>
        <dbReference type="SAM" id="Phobius"/>
    </source>
</evidence>
<evidence type="ECO:0000313" key="3">
    <source>
        <dbReference type="Proteomes" id="UP000230553"/>
    </source>
</evidence>
<name>A0A2M7TF70_9BACT</name>
<feature type="transmembrane region" description="Helical" evidence="1">
    <location>
        <begin position="12"/>
        <end position="34"/>
    </location>
</feature>
<reference evidence="3" key="1">
    <citation type="submission" date="2017-09" db="EMBL/GenBank/DDBJ databases">
        <title>Depth-based differentiation of microbial function through sediment-hosted aquifers and enrichment of novel symbionts in the deep terrestrial subsurface.</title>
        <authorList>
            <person name="Probst A.J."/>
            <person name="Ladd B."/>
            <person name="Jarett J.K."/>
            <person name="Geller-Mcgrath D.E."/>
            <person name="Sieber C.M.K."/>
            <person name="Emerson J.B."/>
            <person name="Anantharaman K."/>
            <person name="Thomas B.C."/>
            <person name="Malmstrom R."/>
            <person name="Stieglmeier M."/>
            <person name="Klingl A."/>
            <person name="Woyke T."/>
            <person name="Ryan C.M."/>
            <person name="Banfield J.F."/>
        </authorList>
    </citation>
    <scope>NUCLEOTIDE SEQUENCE [LARGE SCALE GENOMIC DNA]</scope>
</reference>
<proteinExistence type="predicted"/>
<feature type="transmembrane region" description="Helical" evidence="1">
    <location>
        <begin position="225"/>
        <end position="242"/>
    </location>
</feature>
<feature type="transmembrane region" description="Helical" evidence="1">
    <location>
        <begin position="105"/>
        <end position="124"/>
    </location>
</feature>
<feature type="transmembrane region" description="Helical" evidence="1">
    <location>
        <begin position="131"/>
        <end position="151"/>
    </location>
</feature>
<evidence type="ECO:0008006" key="4">
    <source>
        <dbReference type="Google" id="ProtNLM"/>
    </source>
</evidence>
<sequence>MNISFRHFLTTIIHYSLTLAIASSFFIIPGIHVGNIPIPQPFYFFSFLALTGIAIKLFRSPSHFYSKQVFFWLKILALLIIFFSINVLFYFAATGSFTVPYGKDLARVLILVLLFVAILINTTFDRSSLPWLVGALFIPLTLAPVILLRNIDTARTILPLDFFSGYALQAMQYNPSSLGAWLIIPFGLLAPMLLDPSFRRSLRIVSAIVTTTLMALIWWTNSRGTILAAIFILITTAVIYRKKDISLSIIFRGIGIVAIIIIGGFLVLPSQAKTSVFVRFYPQYFQTALQKDFFVPIQQITLKIFISPPNITKAQDRQTLWPEYMRFVATHPLGEFGPALPFEKKGFVYEGAEHNTILQTGAWGGWGALIVFVYFLYEIFKTSALNIIKQPENARHVAVGLLMAFIGVLVIALLNSFLQVKTLWFLMAILAAYSLRDTSEAKSPS</sequence>
<dbReference type="PANTHER" id="PTHR37422:SF13">
    <property type="entry name" value="LIPOPOLYSACCHARIDE BIOSYNTHESIS PROTEIN PA4999-RELATED"/>
    <property type="match status" value="1"/>
</dbReference>
<keyword evidence="1" id="KW-0812">Transmembrane</keyword>
<keyword evidence="1" id="KW-1133">Transmembrane helix</keyword>
<evidence type="ECO:0000313" key="2">
    <source>
        <dbReference type="EMBL" id="PIZ44384.1"/>
    </source>
</evidence>
<feature type="transmembrane region" description="Helical" evidence="1">
    <location>
        <begin position="70"/>
        <end position="93"/>
    </location>
</feature>
<feature type="transmembrane region" description="Helical" evidence="1">
    <location>
        <begin position="201"/>
        <end position="219"/>
    </location>
</feature>
<organism evidence="2 3">
    <name type="scientific">Candidatus Wolfebacteria bacterium CG_4_10_14_0_2_um_filter_39_18</name>
    <dbReference type="NCBI Taxonomy" id="1975061"/>
    <lineage>
        <taxon>Bacteria</taxon>
        <taxon>Candidatus Wolfeibacteriota</taxon>
    </lineage>
</organism>
<dbReference type="PANTHER" id="PTHR37422">
    <property type="entry name" value="TEICHURONIC ACID BIOSYNTHESIS PROTEIN TUAE"/>
    <property type="match status" value="1"/>
</dbReference>
<dbReference type="Proteomes" id="UP000230553">
    <property type="component" value="Unassembled WGS sequence"/>
</dbReference>
<feature type="transmembrane region" description="Helical" evidence="1">
    <location>
        <begin position="40"/>
        <end position="58"/>
    </location>
</feature>
<feature type="transmembrane region" description="Helical" evidence="1">
    <location>
        <begin position="171"/>
        <end position="194"/>
    </location>
</feature>
<dbReference type="EMBL" id="PFNM01000051">
    <property type="protein sequence ID" value="PIZ44384.1"/>
    <property type="molecule type" value="Genomic_DNA"/>
</dbReference>
<keyword evidence="1" id="KW-0472">Membrane</keyword>
<feature type="transmembrane region" description="Helical" evidence="1">
    <location>
        <begin position="357"/>
        <end position="377"/>
    </location>
</feature>
<feature type="transmembrane region" description="Helical" evidence="1">
    <location>
        <begin position="397"/>
        <end position="418"/>
    </location>
</feature>